<keyword evidence="3" id="KW-1185">Reference proteome</keyword>
<accession>A0A243QE85</accession>
<sequence>MSMSRIMRRTSVGVAAVGAACAIGLATAPAASAAPAVQPVQPLQATGSVSICFGIPIGPVTISVCL</sequence>
<gene>
    <name evidence="2" type="ORF">CA982_04920</name>
</gene>
<dbReference type="InterPro" id="IPR006311">
    <property type="entry name" value="TAT_signal"/>
</dbReference>
<keyword evidence="1" id="KW-0732">Signal</keyword>
<organism evidence="2 3">
    <name type="scientific">Gordonia lacunae</name>
    <dbReference type="NCBI Taxonomy" id="417102"/>
    <lineage>
        <taxon>Bacteria</taxon>
        <taxon>Bacillati</taxon>
        <taxon>Actinomycetota</taxon>
        <taxon>Actinomycetes</taxon>
        <taxon>Mycobacteriales</taxon>
        <taxon>Gordoniaceae</taxon>
        <taxon>Gordonia</taxon>
    </lineage>
</organism>
<dbReference type="AlphaFoldDB" id="A0A243QE85"/>
<dbReference type="STRING" id="417102.CA982_04920"/>
<dbReference type="RefSeq" id="WP_086534232.1">
    <property type="nucleotide sequence ID" value="NZ_NGFO01000004.1"/>
</dbReference>
<evidence type="ECO:0000256" key="1">
    <source>
        <dbReference type="SAM" id="SignalP"/>
    </source>
</evidence>
<name>A0A243QE85_9ACTN</name>
<evidence type="ECO:0000313" key="3">
    <source>
        <dbReference type="Proteomes" id="UP000194632"/>
    </source>
</evidence>
<feature type="signal peptide" evidence="1">
    <location>
        <begin position="1"/>
        <end position="33"/>
    </location>
</feature>
<dbReference type="PROSITE" id="PS51318">
    <property type="entry name" value="TAT"/>
    <property type="match status" value="1"/>
</dbReference>
<proteinExistence type="predicted"/>
<feature type="chain" id="PRO_5012105476" evidence="1">
    <location>
        <begin position="34"/>
        <end position="66"/>
    </location>
</feature>
<dbReference type="Proteomes" id="UP000194632">
    <property type="component" value="Unassembled WGS sequence"/>
</dbReference>
<comment type="caution">
    <text evidence="2">The sequence shown here is derived from an EMBL/GenBank/DDBJ whole genome shotgun (WGS) entry which is preliminary data.</text>
</comment>
<dbReference type="PROSITE" id="PS51257">
    <property type="entry name" value="PROKAR_LIPOPROTEIN"/>
    <property type="match status" value="1"/>
</dbReference>
<evidence type="ECO:0000313" key="2">
    <source>
        <dbReference type="EMBL" id="OUC80041.1"/>
    </source>
</evidence>
<dbReference type="EMBL" id="NGFO01000004">
    <property type="protein sequence ID" value="OUC80041.1"/>
    <property type="molecule type" value="Genomic_DNA"/>
</dbReference>
<protein>
    <submittedName>
        <fullName evidence="2">Uncharacterized protein</fullName>
    </submittedName>
</protein>
<reference evidence="2 3" key="1">
    <citation type="submission" date="2017-05" db="EMBL/GenBank/DDBJ databases">
        <title>Biotechnological potential of actinobacteria isolated from South African environments.</title>
        <authorList>
            <person name="Le Roes-Hill M."/>
            <person name="Prins A."/>
            <person name="Durrell K.A."/>
        </authorList>
    </citation>
    <scope>NUCLEOTIDE SEQUENCE [LARGE SCALE GENOMIC DNA]</scope>
    <source>
        <strain evidence="2">BS2</strain>
    </source>
</reference>